<evidence type="ECO:0000256" key="7">
    <source>
        <dbReference type="ARBA" id="ARBA00047968"/>
    </source>
</evidence>
<evidence type="ECO:0000256" key="2">
    <source>
        <dbReference type="ARBA" id="ARBA00022695"/>
    </source>
</evidence>
<dbReference type="Pfam" id="PF01966">
    <property type="entry name" value="HD"/>
    <property type="match status" value="1"/>
</dbReference>
<dbReference type="SUPFAM" id="SSF81593">
    <property type="entry name" value="Nucleotidyltransferase substrate binding subunit/domain"/>
    <property type="match status" value="1"/>
</dbReference>
<dbReference type="GO" id="GO:0008773">
    <property type="term" value="F:[protein-PII] uridylyltransferase activity"/>
    <property type="evidence" value="ECO:0007669"/>
    <property type="project" value="UniProtKB-UniRule"/>
</dbReference>
<evidence type="ECO:0000256" key="3">
    <source>
        <dbReference type="ARBA" id="ARBA00022737"/>
    </source>
</evidence>
<keyword evidence="4 8" id="KW-0378">Hydrolase</keyword>
<dbReference type="InterPro" id="IPR002912">
    <property type="entry name" value="ACT_dom"/>
</dbReference>
<comment type="catalytic activity">
    <reaction evidence="7">
        <text>guanosine 3',5'-bis(diphosphate) + H2O = GDP + diphosphate + H(+)</text>
        <dbReference type="Rhea" id="RHEA:14253"/>
        <dbReference type="ChEBI" id="CHEBI:15377"/>
        <dbReference type="ChEBI" id="CHEBI:15378"/>
        <dbReference type="ChEBI" id="CHEBI:33019"/>
        <dbReference type="ChEBI" id="CHEBI:58189"/>
        <dbReference type="ChEBI" id="CHEBI:77828"/>
        <dbReference type="EC" id="3.1.7.2"/>
    </reaction>
</comment>
<evidence type="ECO:0000313" key="12">
    <source>
        <dbReference type="Proteomes" id="UP000051497"/>
    </source>
</evidence>
<dbReference type="EMBL" id="LKAJ02000001">
    <property type="protein sequence ID" value="MCS5711150.1"/>
    <property type="molecule type" value="Genomic_DNA"/>
</dbReference>
<dbReference type="SUPFAM" id="SSF55021">
    <property type="entry name" value="ACT-like"/>
    <property type="match status" value="1"/>
</dbReference>
<keyword evidence="2 8" id="KW-0548">Nucleotidyltransferase</keyword>
<evidence type="ECO:0000259" key="10">
    <source>
        <dbReference type="PROSITE" id="PS51831"/>
    </source>
</evidence>
<dbReference type="InterPro" id="IPR045865">
    <property type="entry name" value="ACT-like_dom_sf"/>
</dbReference>
<dbReference type="PROSITE" id="PS51671">
    <property type="entry name" value="ACT"/>
    <property type="match status" value="2"/>
</dbReference>
<dbReference type="Pfam" id="PF08335">
    <property type="entry name" value="GlnD_UR_UTase"/>
    <property type="match status" value="1"/>
</dbReference>
<sequence length="867" mass="99448">MRSIKQTHEQYLQSLDSHLAPHTDILLFLQQRATWLDEILQLSWQRVGLAGESLTLIALGGYGLGRIFPGSDADILLLSPTPLSEPLEQKISLFISTIWDCGIKVGSSVRTLNDCLTDAKTDLNFYTNLLTHRFICGSNHLYQSFTPSLTSLYHFDHFLTAKIQERQARYQRFDNTEYGLEPNIKESPGGLRDIDFITWIALKKYQQADWQLLLTHDDINQMEYRRLTQASRLLWKIRYYLHLYCERKSERLYFEYQAKLADAFGCIGDNLNNKISHFMQQYYQTVSEIREITDILCQYLTEKSNHLHSLPKVTLTPYCHLIQKTLDISDSHFLQQHPAHLLHLFVLFADNDDILFFSANSLRFIREFSQSLPREKLYTPQGRRYFIEIISRYRGVFKALSLMHRLGLLSLYLPEMTPLTGQMQYDLYHLYTVDAHTLFVLRNCECLFEKNGLHNFALVFSAKEAIASPSLLFLAGLLHDIGKGQGGNHSGKGAIIAKQFCLEHGLSPENAEMVAWLVNDHLLMSEVAQHQDIWDTTVIARFSTTVKTLNRLHFLYLLTIADIYATNPSLWNHWRSALLRDLYLSTKQSLTEKLFDLPKSDTASKQARVLAQLTQDSSLDPQSVRALWEKFGNHYFQLESISHIAWHTQVILKSLPLPVSFAIKPHRNEAGTDVFIYAPDDPYLFASVCATFEKNFLNIVQARISRTTHQYTLQSYIVLEQQGNPISNPERLSAIEKALKDLLAPLTQSPVGSIELPTVSRHITRTLKFFEGRLSIEMQHIDSLQQTMLTLHAPDFPGLLARVAKAFVQCNVRVNSAMINTLDAKVEDLFYITFQDPGQSLTQQEQQQALKTAIVDAIKVDKITPKL</sequence>
<dbReference type="RefSeq" id="WP_259565872.1">
    <property type="nucleotide sequence ID" value="NZ_LKAJ02000001.1"/>
</dbReference>
<dbReference type="SMART" id="SM00471">
    <property type="entry name" value="HDc"/>
    <property type="match status" value="1"/>
</dbReference>
<dbReference type="SUPFAM" id="SSF81301">
    <property type="entry name" value="Nucleotidyltransferase"/>
    <property type="match status" value="1"/>
</dbReference>
<dbReference type="EC" id="3.1.4.-" evidence="8"/>
<dbReference type="AlphaFoldDB" id="A0AAE3L8P7"/>
<dbReference type="CDD" id="cd04900">
    <property type="entry name" value="ACT_UUR-like_1"/>
    <property type="match status" value="1"/>
</dbReference>
<dbReference type="Gene3D" id="1.10.3210.10">
    <property type="entry name" value="Hypothetical protein af1432"/>
    <property type="match status" value="1"/>
</dbReference>
<dbReference type="InterPro" id="IPR003607">
    <property type="entry name" value="HD/PDEase_dom"/>
</dbReference>
<keyword evidence="6 8" id="KW-0511">Multifunctional enzyme</keyword>
<comment type="catalytic activity">
    <reaction evidence="8">
        <text>[protein-PII]-L-tyrosine + UTP = [protein-PII]-uridylyl-L-tyrosine + diphosphate</text>
        <dbReference type="Rhea" id="RHEA:13673"/>
        <dbReference type="Rhea" id="RHEA-COMP:12147"/>
        <dbReference type="Rhea" id="RHEA-COMP:12148"/>
        <dbReference type="ChEBI" id="CHEBI:33019"/>
        <dbReference type="ChEBI" id="CHEBI:46398"/>
        <dbReference type="ChEBI" id="CHEBI:46858"/>
        <dbReference type="ChEBI" id="CHEBI:90602"/>
        <dbReference type="EC" id="2.7.7.59"/>
    </reaction>
</comment>
<keyword evidence="5 8" id="KW-0460">Magnesium</keyword>
<dbReference type="PROSITE" id="PS51831">
    <property type="entry name" value="HD"/>
    <property type="match status" value="1"/>
</dbReference>
<dbReference type="PANTHER" id="PTHR47320">
    <property type="entry name" value="BIFUNCTIONAL URIDYLYLTRANSFERASE/URIDYLYL-REMOVING ENZYME"/>
    <property type="match status" value="1"/>
</dbReference>
<evidence type="ECO:0000256" key="1">
    <source>
        <dbReference type="ARBA" id="ARBA00022679"/>
    </source>
</evidence>
<feature type="domain" description="ACT" evidence="9">
    <location>
        <begin position="788"/>
        <end position="865"/>
    </location>
</feature>
<comment type="function">
    <text evidence="8">Modifies, by uridylylation and deuridylylation, the PII regulatory proteins (GlnB and homologs), in response to the nitrogen status of the cell that GlnD senses through the glutamine level. Under low glutamine levels, catalyzes the conversion of the PII proteins and UTP to PII-UMP and PPi, while under higher glutamine levels, GlnD hydrolyzes PII-UMP to PII and UMP (deuridylylation). Thus, controls uridylylation state and activity of the PII proteins, and plays an important role in the regulation of nitrogen metabolism.</text>
</comment>
<feature type="domain" description="ACT" evidence="9">
    <location>
        <begin position="673"/>
        <end position="753"/>
    </location>
</feature>
<dbReference type="InterPro" id="IPR013546">
    <property type="entry name" value="PII_UdlTrfase/GS_AdlTrfase"/>
</dbReference>
<dbReference type="PIRSF" id="PIRSF006288">
    <property type="entry name" value="PII_uridyltransf"/>
    <property type="match status" value="1"/>
</dbReference>
<name>A0AAE3L8P7_9GAMM</name>
<comment type="caution">
    <text evidence="8">Lacks conserved residue(s) required for the propagation of feature annotation.</text>
</comment>
<comment type="domain">
    <text evidence="8">Has four distinct domains: an N-terminal nucleotidyltransferase (NT) domain responsible for UTase activity, a central HD domain that encodes UR activity, and two C-terminal ACT domains that seem to have a role in glutamine sensing.</text>
</comment>
<keyword evidence="3" id="KW-0677">Repeat</keyword>
<proteinExistence type="inferred from homology"/>
<comment type="similarity">
    <text evidence="8">Belongs to the GlnD family.</text>
</comment>
<dbReference type="EC" id="2.7.7.59" evidence="8"/>
<comment type="caution">
    <text evidence="11">The sequence shown here is derived from an EMBL/GenBank/DDBJ whole genome shotgun (WGS) entry which is preliminary data.</text>
</comment>
<dbReference type="HAMAP" id="MF_00277">
    <property type="entry name" value="PII_uridylyl_transf"/>
    <property type="match status" value="1"/>
</dbReference>
<dbReference type="InterPro" id="IPR010043">
    <property type="entry name" value="UTase/UR"/>
</dbReference>
<dbReference type="Proteomes" id="UP000051497">
    <property type="component" value="Unassembled WGS sequence"/>
</dbReference>
<feature type="region of interest" description="Uridylyltransferase" evidence="8">
    <location>
        <begin position="1"/>
        <end position="314"/>
    </location>
</feature>
<accession>A0AAE3L8P7</accession>
<reference evidence="11" key="2">
    <citation type="submission" date="2021-06" db="EMBL/GenBank/DDBJ databases">
        <title>Genomic Description and Analysis of Intracellular Bacteria, Candidatus Berkiella cookevillensis and Candidatus Berkiella aquae.</title>
        <authorList>
            <person name="Kidane D.T."/>
            <person name="Mehari Y.T."/>
            <person name="Rice F.C."/>
            <person name="Arivett B.A."/>
            <person name="Farone A.L."/>
            <person name="Berk S.G."/>
            <person name="Farone M.B."/>
        </authorList>
    </citation>
    <scope>NUCLEOTIDE SEQUENCE</scope>
    <source>
        <strain evidence="11">HT99</strain>
    </source>
</reference>
<feature type="domain" description="HD" evidence="10">
    <location>
        <begin position="433"/>
        <end position="555"/>
    </location>
</feature>
<protein>
    <recommendedName>
        <fullName evidence="8">Bifunctional uridylyltransferase/uridylyl-removing enzyme</fullName>
        <shortName evidence="8">UTase/UR</shortName>
    </recommendedName>
    <alternativeName>
        <fullName evidence="8">Bifunctional [protein-PII] modification enzyme</fullName>
    </alternativeName>
    <alternativeName>
        <fullName evidence="8">Bifunctional nitrogen sensor protein</fullName>
    </alternativeName>
    <domain>
        <recommendedName>
            <fullName evidence="8">[Protein-PII] uridylyltransferase</fullName>
            <shortName evidence="8">PII uridylyltransferase</shortName>
            <shortName evidence="8">UTase</shortName>
            <ecNumber evidence="8">2.7.7.59</ecNumber>
        </recommendedName>
    </domain>
    <domain>
        <recommendedName>
            <fullName evidence="8">[Protein-PII]-UMP uridylyl-removing enzyme</fullName>
            <shortName evidence="8">UR</shortName>
            <ecNumber evidence="8">3.1.4.-</ecNumber>
        </recommendedName>
    </domain>
</protein>
<dbReference type="CDD" id="cd00077">
    <property type="entry name" value="HDc"/>
    <property type="match status" value="1"/>
</dbReference>
<keyword evidence="12" id="KW-1185">Reference proteome</keyword>
<dbReference type="GO" id="GO:0008081">
    <property type="term" value="F:phosphoric diester hydrolase activity"/>
    <property type="evidence" value="ECO:0007669"/>
    <property type="project" value="UniProtKB-UniRule"/>
</dbReference>
<evidence type="ECO:0000256" key="6">
    <source>
        <dbReference type="ARBA" id="ARBA00023268"/>
    </source>
</evidence>
<dbReference type="PANTHER" id="PTHR47320:SF1">
    <property type="entry name" value="BIFUNCTIONAL URIDYLYLTRANSFERASE_URIDYLYL-REMOVING ENZYME"/>
    <property type="match status" value="1"/>
</dbReference>
<evidence type="ECO:0000313" key="11">
    <source>
        <dbReference type="EMBL" id="MCS5711150.1"/>
    </source>
</evidence>
<dbReference type="SUPFAM" id="SSF109604">
    <property type="entry name" value="HD-domain/PDEase-like"/>
    <property type="match status" value="1"/>
</dbReference>
<comment type="cofactor">
    <cofactor evidence="8">
        <name>Mg(2+)</name>
        <dbReference type="ChEBI" id="CHEBI:18420"/>
    </cofactor>
</comment>
<comment type="catalytic activity">
    <reaction evidence="8">
        <text>[protein-PII]-uridylyl-L-tyrosine + H2O = [protein-PII]-L-tyrosine + UMP + H(+)</text>
        <dbReference type="Rhea" id="RHEA:48600"/>
        <dbReference type="Rhea" id="RHEA-COMP:12147"/>
        <dbReference type="Rhea" id="RHEA-COMP:12148"/>
        <dbReference type="ChEBI" id="CHEBI:15377"/>
        <dbReference type="ChEBI" id="CHEBI:15378"/>
        <dbReference type="ChEBI" id="CHEBI:46858"/>
        <dbReference type="ChEBI" id="CHEBI:57865"/>
        <dbReference type="ChEBI" id="CHEBI:90602"/>
    </reaction>
</comment>
<dbReference type="InterPro" id="IPR043519">
    <property type="entry name" value="NT_sf"/>
</dbReference>
<evidence type="ECO:0000256" key="8">
    <source>
        <dbReference type="HAMAP-Rule" id="MF_00277"/>
    </source>
</evidence>
<dbReference type="GO" id="GO:0008893">
    <property type="term" value="F:guanosine-3',5'-bis(diphosphate) 3'-diphosphatase activity"/>
    <property type="evidence" value="ECO:0007669"/>
    <property type="project" value="UniProtKB-EC"/>
</dbReference>
<dbReference type="GO" id="GO:0006808">
    <property type="term" value="P:regulation of nitrogen utilization"/>
    <property type="evidence" value="ECO:0007669"/>
    <property type="project" value="UniProtKB-UniRule"/>
</dbReference>
<gene>
    <name evidence="8 11" type="primary">glnD</name>
    <name evidence="11" type="ORF">HT99x_006875</name>
</gene>
<dbReference type="Gene3D" id="1.20.120.330">
    <property type="entry name" value="Nucleotidyltransferases domain 2"/>
    <property type="match status" value="1"/>
</dbReference>
<dbReference type="InterPro" id="IPR006674">
    <property type="entry name" value="HD_domain"/>
</dbReference>
<reference evidence="11" key="1">
    <citation type="journal article" date="2016" name="Genome Announc.">
        <title>Draft Genome Sequences of Two Novel Amoeba-Resistant Intranuclear Bacteria, 'Candidatus Berkiella cookevillensis' and 'Candidatus Berkiella aquae'.</title>
        <authorList>
            <person name="Mehari Y.T."/>
            <person name="Arivett B.A."/>
            <person name="Farone A.L."/>
            <person name="Gunderson J.H."/>
            <person name="Farone M.B."/>
        </authorList>
    </citation>
    <scope>NUCLEOTIDE SEQUENCE</scope>
    <source>
        <strain evidence="11">HT99</strain>
    </source>
</reference>
<keyword evidence="1 8" id="KW-0808">Transferase</keyword>
<evidence type="ECO:0000256" key="4">
    <source>
        <dbReference type="ARBA" id="ARBA00022801"/>
    </source>
</evidence>
<organism evidence="11 12">
    <name type="scientific">Candidatus Berkiella aquae</name>
    <dbReference type="NCBI Taxonomy" id="295108"/>
    <lineage>
        <taxon>Bacteria</taxon>
        <taxon>Pseudomonadati</taxon>
        <taxon>Pseudomonadota</taxon>
        <taxon>Gammaproteobacteria</taxon>
        <taxon>Candidatus Berkiellales</taxon>
        <taxon>Candidatus Berkiellaceae</taxon>
        <taxon>Candidatus Berkiella</taxon>
    </lineage>
</organism>
<comment type="activity regulation">
    <text evidence="8">Uridylyltransferase (UTase) activity is inhibited by glutamine, while glutamine activates uridylyl-removing (UR) activity.</text>
</comment>
<evidence type="ECO:0000259" key="9">
    <source>
        <dbReference type="PROSITE" id="PS51671"/>
    </source>
</evidence>
<evidence type="ECO:0000256" key="5">
    <source>
        <dbReference type="ARBA" id="ARBA00022842"/>
    </source>
</evidence>
<dbReference type="NCBIfam" id="TIGR01693">
    <property type="entry name" value="UTase_glnD"/>
    <property type="match status" value="1"/>
</dbReference>
<dbReference type="CDD" id="cd05401">
    <property type="entry name" value="NT_GlnE_GlnD_like"/>
    <property type="match status" value="1"/>
</dbReference>